<dbReference type="PANTHER" id="PTHR12753">
    <property type="entry name" value="AD-003 - RELATED"/>
    <property type="match status" value="1"/>
</dbReference>
<dbReference type="InterPro" id="IPR036575">
    <property type="entry name" value="TFIIS_cen_dom_sf"/>
</dbReference>
<dbReference type="FunFam" id="3.40.50.150:FF:000245">
    <property type="entry name" value="Methyltransferase domain containing protein"/>
    <property type="match status" value="1"/>
</dbReference>
<dbReference type="PROSITE" id="PS51321">
    <property type="entry name" value="TFIIS_CENTRAL"/>
    <property type="match status" value="1"/>
</dbReference>
<evidence type="ECO:0000256" key="7">
    <source>
        <dbReference type="ARBA" id="ARBA00043129"/>
    </source>
</evidence>
<dbReference type="SUPFAM" id="SSF47095">
    <property type="entry name" value="HMG-box"/>
    <property type="match status" value="1"/>
</dbReference>
<evidence type="ECO:0000256" key="8">
    <source>
        <dbReference type="ARBA" id="ARBA00047306"/>
    </source>
</evidence>
<dbReference type="Gene3D" id="1.10.30.10">
    <property type="entry name" value="High mobility group box domain"/>
    <property type="match status" value="1"/>
</dbReference>
<dbReference type="Proteomes" id="UP000626109">
    <property type="component" value="Unassembled WGS sequence"/>
</dbReference>
<feature type="DNA-binding region" description="HMG box" evidence="11">
    <location>
        <begin position="29"/>
        <end position="92"/>
    </location>
</feature>
<name>A0A813JCI0_POLGL</name>
<evidence type="ECO:0000256" key="6">
    <source>
        <dbReference type="ARBA" id="ARBA00039449"/>
    </source>
</evidence>
<feature type="compositionally biased region" description="Acidic residues" evidence="12">
    <location>
        <begin position="409"/>
        <end position="419"/>
    </location>
</feature>
<dbReference type="InterPro" id="IPR003618">
    <property type="entry name" value="TFIIS_cen_dom"/>
</dbReference>
<keyword evidence="11" id="KW-0238">DNA-binding</keyword>
<evidence type="ECO:0000256" key="3">
    <source>
        <dbReference type="ARBA" id="ARBA00022679"/>
    </source>
</evidence>
<comment type="caution">
    <text evidence="15">The sequence shown here is derived from an EMBL/GenBank/DDBJ whole genome shotgun (WGS) entry which is preliminary data.</text>
</comment>
<dbReference type="Pfam" id="PF09011">
    <property type="entry name" value="HMG_box_2"/>
    <property type="match status" value="1"/>
</dbReference>
<comment type="catalytic activity">
    <reaction evidence="10">
        <text>N-terminal L-alanyl-L-prolyl-L-lysyl-[protein] + 3 S-adenosyl-L-methionine = N-terminal N,N,N-trimethyl-L-alanyl-L-prolyl-L-lysyl-[protein] + 3 S-adenosyl-L-homocysteine + 3 H(+)</text>
        <dbReference type="Rhea" id="RHEA:54712"/>
        <dbReference type="Rhea" id="RHEA-COMP:13785"/>
        <dbReference type="Rhea" id="RHEA-COMP:13971"/>
        <dbReference type="ChEBI" id="CHEBI:15378"/>
        <dbReference type="ChEBI" id="CHEBI:57856"/>
        <dbReference type="ChEBI" id="CHEBI:59789"/>
        <dbReference type="ChEBI" id="CHEBI:138057"/>
        <dbReference type="ChEBI" id="CHEBI:138315"/>
        <dbReference type="EC" id="2.1.1.244"/>
    </reaction>
</comment>
<dbReference type="CDD" id="cd02440">
    <property type="entry name" value="AdoMet_MTases"/>
    <property type="match status" value="1"/>
</dbReference>
<feature type="region of interest" description="Disordered" evidence="12">
    <location>
        <begin position="196"/>
        <end position="236"/>
    </location>
</feature>
<dbReference type="GO" id="GO:0006351">
    <property type="term" value="P:DNA-templated transcription"/>
    <property type="evidence" value="ECO:0007669"/>
    <property type="project" value="InterPro"/>
</dbReference>
<dbReference type="PROSITE" id="PS50118">
    <property type="entry name" value="HMG_BOX_2"/>
    <property type="match status" value="1"/>
</dbReference>
<feature type="compositionally biased region" description="Low complexity" evidence="12">
    <location>
        <begin position="397"/>
        <end position="406"/>
    </location>
</feature>
<dbReference type="Gene3D" id="3.40.50.150">
    <property type="entry name" value="Vaccinia Virus protein VP39"/>
    <property type="match status" value="1"/>
</dbReference>
<feature type="compositionally biased region" description="Polar residues" evidence="12">
    <location>
        <begin position="367"/>
        <end position="377"/>
    </location>
</feature>
<dbReference type="SMART" id="SM00510">
    <property type="entry name" value="TFS2M"/>
    <property type="match status" value="1"/>
</dbReference>
<dbReference type="Pfam" id="PF07500">
    <property type="entry name" value="TFIIS_M"/>
    <property type="match status" value="1"/>
</dbReference>
<evidence type="ECO:0000256" key="5">
    <source>
        <dbReference type="ARBA" id="ARBA00039112"/>
    </source>
</evidence>
<evidence type="ECO:0000259" key="14">
    <source>
        <dbReference type="PROSITE" id="PS51321"/>
    </source>
</evidence>
<keyword evidence="2" id="KW-0489">Methyltransferase</keyword>
<feature type="compositionally biased region" description="Low complexity" evidence="12">
    <location>
        <begin position="15"/>
        <end position="31"/>
    </location>
</feature>
<keyword evidence="11" id="KW-0539">Nucleus</keyword>
<dbReference type="PANTHER" id="PTHR12753:SF0">
    <property type="entry name" value="ALPHA N-TERMINAL PROTEIN METHYLTRANSFERASE 1"/>
    <property type="match status" value="1"/>
</dbReference>
<dbReference type="InterPro" id="IPR036910">
    <property type="entry name" value="HMG_box_dom_sf"/>
</dbReference>
<dbReference type="InterPro" id="IPR029063">
    <property type="entry name" value="SAM-dependent_MTases_sf"/>
</dbReference>
<organism evidence="15 16">
    <name type="scientific">Polarella glacialis</name>
    <name type="common">Dinoflagellate</name>
    <dbReference type="NCBI Taxonomy" id="89957"/>
    <lineage>
        <taxon>Eukaryota</taxon>
        <taxon>Sar</taxon>
        <taxon>Alveolata</taxon>
        <taxon>Dinophyceae</taxon>
        <taxon>Suessiales</taxon>
        <taxon>Suessiaceae</taxon>
        <taxon>Polarella</taxon>
    </lineage>
</organism>
<evidence type="ECO:0000256" key="2">
    <source>
        <dbReference type="ARBA" id="ARBA00022603"/>
    </source>
</evidence>
<evidence type="ECO:0000313" key="15">
    <source>
        <dbReference type="EMBL" id="CAE8672995.1"/>
    </source>
</evidence>
<dbReference type="EMBL" id="CAJNNW010024527">
    <property type="protein sequence ID" value="CAE8672995.1"/>
    <property type="molecule type" value="Genomic_DNA"/>
</dbReference>
<dbReference type="GO" id="GO:0003677">
    <property type="term" value="F:DNA binding"/>
    <property type="evidence" value="ECO:0007669"/>
    <property type="project" value="UniProtKB-UniRule"/>
</dbReference>
<sequence length="825" mass="89464">MAPKRKQTKSKKRSANTSAKSSRKSSSAGPRARSAYIYFSTSQRKAVLQKRGIDDKPANFVDAARALAAAWKDMDEVDRAPFEDCAAIDRSRRDVDCLRGAALTGSNEVGTAVKGAVDGLARAPPASSFSCATTAAEGLIEALERLDARLGPGGRAAAAEGIRRIGSSSTVVSSAAAVLGARLTGRLSELLKRWATAPPARPSAARPARAAPATATTGAPPRSSHAATGDLDDETRSRVVGMLMRTSARGAGKASFQKCREVEQALFRKFGSDSKEYRRRARSLNYNLGATDGALLQRVLEGTLDAAQLVVLQAEELAPEALKAQRQEERERYFKSEVQLTAGPQKRRRGANGGRAAERAVGDVEATQESSQPTAASQEPIEHDDAARDVVVGETESAAASAADRSSSSDEDSDDDDSSQSDSDAKRPARVGQVPLAAQEAAAGEDTSSDAALARLLEMASIPPENSGHGLFKRARSPEEPKVTREIQQVHSIANSGKQQLRFSEQKAMSAALSKQLLPYFLNLRAENLRAEHPVSTVPALRNPPLEGLCLEDLLVAGNCRRRPSHGGDNQGAAYQTVGDLWHWQDCAGRSKVWKAELASEEQRKSWYQKGTEYWDGQEASINGVLGGYPETHGPDIRESRRFLDMVRLAPNPPTFGTVLDCGAGIGRVTSGLLLSEFQVVDLVEPNQRLLDQARKEITDQKAERFVASSLESFEPELGRYDVIWAQWVLLYLPDDDLIAFFQRCIKGLKQDGWLFVKENVVIQGNFVVDKEDNSISRTDAHYKEIFRKSGLSLEHEITQAAWPSDLIPVRMYALRPSSSTSPSS</sequence>
<keyword evidence="3" id="KW-0808">Transferase</keyword>
<feature type="region of interest" description="Disordered" evidence="12">
    <location>
        <begin position="1"/>
        <end position="31"/>
    </location>
</feature>
<evidence type="ECO:0000256" key="1">
    <source>
        <dbReference type="ARBA" id="ARBA00009059"/>
    </source>
</evidence>
<dbReference type="SUPFAM" id="SSF53335">
    <property type="entry name" value="S-adenosyl-L-methionine-dependent methyltransferases"/>
    <property type="match status" value="1"/>
</dbReference>
<dbReference type="GO" id="GO:0032259">
    <property type="term" value="P:methylation"/>
    <property type="evidence" value="ECO:0007669"/>
    <property type="project" value="UniProtKB-KW"/>
</dbReference>
<comment type="catalytic activity">
    <reaction evidence="9">
        <text>N-terminal L-prolyl-L-prolyl-L-lysyl-[protein] + 2 S-adenosyl-L-methionine = N-terminal N,N-dimethyl-L-prolyl-L-prolyl-L-lysyl-[protein] + 2 S-adenosyl-L-homocysteine + 2 H(+)</text>
        <dbReference type="Rhea" id="RHEA:54736"/>
        <dbReference type="Rhea" id="RHEA-COMP:13787"/>
        <dbReference type="Rhea" id="RHEA-COMP:13974"/>
        <dbReference type="ChEBI" id="CHEBI:15378"/>
        <dbReference type="ChEBI" id="CHEBI:57856"/>
        <dbReference type="ChEBI" id="CHEBI:59789"/>
        <dbReference type="ChEBI" id="CHEBI:138059"/>
        <dbReference type="ChEBI" id="CHEBI:138318"/>
        <dbReference type="EC" id="2.1.1.244"/>
    </reaction>
</comment>
<feature type="compositionally biased region" description="Basic residues" evidence="12">
    <location>
        <begin position="1"/>
        <end position="14"/>
    </location>
</feature>
<reference evidence="15" key="1">
    <citation type="submission" date="2021-02" db="EMBL/GenBank/DDBJ databases">
        <authorList>
            <person name="Dougan E. K."/>
            <person name="Rhodes N."/>
            <person name="Thang M."/>
            <person name="Chan C."/>
        </authorList>
    </citation>
    <scope>NUCLEOTIDE SEQUENCE</scope>
</reference>
<dbReference type="InterPro" id="IPR008576">
    <property type="entry name" value="MeTrfase_NTM1"/>
</dbReference>
<evidence type="ECO:0000259" key="13">
    <source>
        <dbReference type="PROSITE" id="PS50118"/>
    </source>
</evidence>
<feature type="domain" description="TFIIS central" evidence="14">
    <location>
        <begin position="235"/>
        <end position="345"/>
    </location>
</feature>
<feature type="domain" description="HMG box" evidence="13">
    <location>
        <begin position="29"/>
        <end position="92"/>
    </location>
</feature>
<dbReference type="Gene3D" id="1.10.472.30">
    <property type="entry name" value="Transcription elongation factor S-II, central domain"/>
    <property type="match status" value="1"/>
</dbReference>
<evidence type="ECO:0000256" key="9">
    <source>
        <dbReference type="ARBA" id="ARBA00047885"/>
    </source>
</evidence>
<dbReference type="SUPFAM" id="SSF46942">
    <property type="entry name" value="Elongation factor TFIIS domain 2"/>
    <property type="match status" value="1"/>
</dbReference>
<dbReference type="GO" id="GO:0071885">
    <property type="term" value="F:N-terminal protein N-methyltransferase activity"/>
    <property type="evidence" value="ECO:0007669"/>
    <property type="project" value="UniProtKB-EC"/>
</dbReference>
<evidence type="ECO:0000256" key="10">
    <source>
        <dbReference type="ARBA" id="ARBA00048167"/>
    </source>
</evidence>
<accession>A0A813JCI0</accession>
<dbReference type="GO" id="GO:0005634">
    <property type="term" value="C:nucleus"/>
    <property type="evidence" value="ECO:0007669"/>
    <property type="project" value="UniProtKB-UniRule"/>
</dbReference>
<dbReference type="AlphaFoldDB" id="A0A813JCI0"/>
<feature type="compositionally biased region" description="Low complexity" evidence="12">
    <location>
        <begin position="196"/>
        <end position="224"/>
    </location>
</feature>
<proteinExistence type="inferred from homology"/>
<feature type="region of interest" description="Disordered" evidence="12">
    <location>
        <begin position="333"/>
        <end position="431"/>
    </location>
</feature>
<protein>
    <recommendedName>
        <fullName evidence="6">Alpha N-terminal protein methyltransferase 1</fullName>
        <ecNumber evidence="5">2.1.1.244</ecNumber>
    </recommendedName>
    <alternativeName>
        <fullName evidence="7">X-Pro-Lys N-terminal protein methyltransferase 1</fullName>
    </alternativeName>
</protein>
<evidence type="ECO:0000256" key="11">
    <source>
        <dbReference type="PROSITE-ProRule" id="PRU00267"/>
    </source>
</evidence>
<comment type="similarity">
    <text evidence="1">Belongs to the methyltransferase superfamily. NTM1 family.</text>
</comment>
<gene>
    <name evidence="15" type="ORF">PGLA2088_LOCUS18326</name>
</gene>
<evidence type="ECO:0000313" key="16">
    <source>
        <dbReference type="Proteomes" id="UP000626109"/>
    </source>
</evidence>
<dbReference type="Pfam" id="PF05891">
    <property type="entry name" value="Methyltransf_PK"/>
    <property type="match status" value="1"/>
</dbReference>
<comment type="catalytic activity">
    <reaction evidence="8">
        <text>N-terminal L-seryl-L-prolyl-L-lysyl-[protein] + 3 S-adenosyl-L-methionine = N-terminal N,N,N-trimethyl-L-seryl-L-prolyl-L-lysyl-[protein] + 3 S-adenosyl-L-homocysteine + 3 H(+)</text>
        <dbReference type="Rhea" id="RHEA:54724"/>
        <dbReference type="Rhea" id="RHEA-COMP:13789"/>
        <dbReference type="Rhea" id="RHEA-COMP:13973"/>
        <dbReference type="ChEBI" id="CHEBI:15378"/>
        <dbReference type="ChEBI" id="CHEBI:57856"/>
        <dbReference type="ChEBI" id="CHEBI:59789"/>
        <dbReference type="ChEBI" id="CHEBI:138061"/>
        <dbReference type="ChEBI" id="CHEBI:138317"/>
        <dbReference type="EC" id="2.1.1.244"/>
    </reaction>
</comment>
<evidence type="ECO:0000256" key="12">
    <source>
        <dbReference type="SAM" id="MobiDB-lite"/>
    </source>
</evidence>
<dbReference type="EC" id="2.1.1.244" evidence="5"/>
<keyword evidence="4" id="KW-0949">S-adenosyl-L-methionine</keyword>
<dbReference type="InterPro" id="IPR009071">
    <property type="entry name" value="HMG_box_dom"/>
</dbReference>
<evidence type="ECO:0000256" key="4">
    <source>
        <dbReference type="ARBA" id="ARBA00022691"/>
    </source>
</evidence>
<dbReference type="GO" id="GO:0005737">
    <property type="term" value="C:cytoplasm"/>
    <property type="evidence" value="ECO:0007669"/>
    <property type="project" value="TreeGrafter"/>
</dbReference>